<dbReference type="RefSeq" id="WP_028311064.1">
    <property type="nucleotide sequence ID" value="NZ_AXWS01000008.1"/>
</dbReference>
<name>A0A8B6X3A1_9BURK</name>
<protein>
    <submittedName>
        <fullName evidence="2">Uncharacterized protein</fullName>
    </submittedName>
</protein>
<evidence type="ECO:0000313" key="2">
    <source>
        <dbReference type="RefSeq" id="WP_028311064.1"/>
    </source>
</evidence>
<reference evidence="2" key="1">
    <citation type="submission" date="2025-08" db="UniProtKB">
        <authorList>
            <consortium name="RefSeq"/>
        </authorList>
    </citation>
    <scope>IDENTIFICATION</scope>
</reference>
<dbReference type="AlphaFoldDB" id="A0A8B6X3A1"/>
<dbReference type="OrthoDB" id="5569723at2"/>
<proteinExistence type="predicted"/>
<keyword evidence="1" id="KW-1185">Reference proteome</keyword>
<sequence>MPRNNIAFIERAKVPALTALNAAIAGLKFKLVVEHDYKPFEIAGYLPCTLDGEDAGFDMRFASAAEHAGKSEALGPVLGARDVAIAIKWGGDPREVAAAYIVIAALAKDFDALVIDADKGTLFEAAKLVTRARNSLDEL</sequence>
<accession>A0A8B6X3A1</accession>
<organism evidence="1 2">
    <name type="scientific">Derxia gummosa DSM 723</name>
    <dbReference type="NCBI Taxonomy" id="1121388"/>
    <lineage>
        <taxon>Bacteria</taxon>
        <taxon>Pseudomonadati</taxon>
        <taxon>Pseudomonadota</taxon>
        <taxon>Betaproteobacteria</taxon>
        <taxon>Burkholderiales</taxon>
        <taxon>Alcaligenaceae</taxon>
        <taxon>Derxia</taxon>
    </lineage>
</organism>
<dbReference type="Proteomes" id="UP000675920">
    <property type="component" value="Unplaced"/>
</dbReference>
<evidence type="ECO:0000313" key="1">
    <source>
        <dbReference type="Proteomes" id="UP000675920"/>
    </source>
</evidence>